<organism evidence="2 3">
    <name type="scientific">Candidatus Kaiserbacteria bacterium GW2011_GWC2_49_12</name>
    <dbReference type="NCBI Taxonomy" id="1618675"/>
    <lineage>
        <taxon>Bacteria</taxon>
        <taxon>Candidatus Kaiseribacteriota</taxon>
    </lineage>
</organism>
<name>A0A0G1VLK8_9BACT</name>
<keyword evidence="1" id="KW-0472">Membrane</keyword>
<comment type="caution">
    <text evidence="2">The sequence shown here is derived from an EMBL/GenBank/DDBJ whole genome shotgun (WGS) entry which is preliminary data.</text>
</comment>
<keyword evidence="1" id="KW-1133">Transmembrane helix</keyword>
<dbReference type="EMBL" id="LCPV01000015">
    <property type="protein sequence ID" value="KKW07361.1"/>
    <property type="molecule type" value="Genomic_DNA"/>
</dbReference>
<sequence length="299" mass="32681">MQWFREHPYASAITAVSVVLFLGAYLVKERAAVSPISSTTIAWGGTGNGFWYPTLGEGIPADSTLGKSLADLYQQMRSTPSFSYIPYAPADTSGDMEDNFDLSTLLNQLSNGESVGSGNDATEDDPAFADAYSFIPRGLIATSVPESKQTPTQQALYQYGNDAGFYIKLFEERNLSMERILKDQFEDPRDPQKNSMLLALAEGMTEIGFSLEKLNKIPSMATSANTRLSDSYKKMGEKLALIPSAERDEERIAAILAYNAVVEEYVKSYVALATLFSIAEVKFGSTDPGSIFTFTVASF</sequence>
<keyword evidence="1" id="KW-0812">Transmembrane</keyword>
<evidence type="ECO:0000313" key="3">
    <source>
        <dbReference type="Proteomes" id="UP000034589"/>
    </source>
</evidence>
<accession>A0A0G1VLK8</accession>
<reference evidence="2 3" key="1">
    <citation type="journal article" date="2015" name="Nature">
        <title>rRNA introns, odd ribosomes, and small enigmatic genomes across a large radiation of phyla.</title>
        <authorList>
            <person name="Brown C.T."/>
            <person name="Hug L.A."/>
            <person name="Thomas B.C."/>
            <person name="Sharon I."/>
            <person name="Castelle C.J."/>
            <person name="Singh A."/>
            <person name="Wilkins M.J."/>
            <person name="Williams K.H."/>
            <person name="Banfield J.F."/>
        </authorList>
    </citation>
    <scope>NUCLEOTIDE SEQUENCE [LARGE SCALE GENOMIC DNA]</scope>
</reference>
<dbReference type="Proteomes" id="UP000034589">
    <property type="component" value="Unassembled WGS sequence"/>
</dbReference>
<feature type="transmembrane region" description="Helical" evidence="1">
    <location>
        <begin position="9"/>
        <end position="27"/>
    </location>
</feature>
<protein>
    <submittedName>
        <fullName evidence="2">Uncharacterized protein</fullName>
    </submittedName>
</protein>
<evidence type="ECO:0000256" key="1">
    <source>
        <dbReference type="SAM" id="Phobius"/>
    </source>
</evidence>
<evidence type="ECO:0000313" key="2">
    <source>
        <dbReference type="EMBL" id="KKW07361.1"/>
    </source>
</evidence>
<proteinExistence type="predicted"/>
<gene>
    <name evidence="2" type="ORF">UY39_C0015G0004</name>
</gene>
<dbReference type="AlphaFoldDB" id="A0A0G1VLK8"/>